<protein>
    <recommendedName>
        <fullName evidence="2">Cytochrome c-552/4 domain-containing protein</fullName>
    </recommendedName>
</protein>
<comment type="caution">
    <text evidence="3">The sequence shown here is derived from an EMBL/GenBank/DDBJ whole genome shotgun (WGS) entry which is preliminary data.</text>
</comment>
<dbReference type="Pfam" id="PF13435">
    <property type="entry name" value="Cytochrome_C554"/>
    <property type="match status" value="1"/>
</dbReference>
<feature type="domain" description="Cytochrome c-552/4" evidence="2">
    <location>
        <begin position="198"/>
        <end position="238"/>
    </location>
</feature>
<proteinExistence type="predicted"/>
<accession>A0A372IMG7</accession>
<evidence type="ECO:0000313" key="3">
    <source>
        <dbReference type="EMBL" id="RFU15773.1"/>
    </source>
</evidence>
<keyword evidence="4" id="KW-1185">Reference proteome</keyword>
<dbReference type="InterPro" id="IPR051829">
    <property type="entry name" value="Multiheme_Cytochr_ET"/>
</dbReference>
<dbReference type="SUPFAM" id="SSF48695">
    <property type="entry name" value="Multiheme cytochromes"/>
    <property type="match status" value="1"/>
</dbReference>
<organism evidence="3 4">
    <name type="scientific">Paracidobacterium acidisoli</name>
    <dbReference type="NCBI Taxonomy" id="2303751"/>
    <lineage>
        <taxon>Bacteria</taxon>
        <taxon>Pseudomonadati</taxon>
        <taxon>Acidobacteriota</taxon>
        <taxon>Terriglobia</taxon>
        <taxon>Terriglobales</taxon>
        <taxon>Acidobacteriaceae</taxon>
        <taxon>Paracidobacterium</taxon>
    </lineage>
</organism>
<dbReference type="Gene3D" id="1.10.1130.10">
    <property type="entry name" value="Flavocytochrome C3, Chain A"/>
    <property type="match status" value="1"/>
</dbReference>
<dbReference type="InterPro" id="IPR023155">
    <property type="entry name" value="Cyt_c-552/4"/>
</dbReference>
<gene>
    <name evidence="3" type="ORF">D0Y96_15105</name>
</gene>
<evidence type="ECO:0000259" key="2">
    <source>
        <dbReference type="Pfam" id="PF13435"/>
    </source>
</evidence>
<reference evidence="3 4" key="1">
    <citation type="submission" date="2018-08" db="EMBL/GenBank/DDBJ databases">
        <title>Acidipila sp. 4G-K13, an acidobacterium isolated from forest soil.</title>
        <authorList>
            <person name="Gao Z.-H."/>
            <person name="Qiu L.-H."/>
        </authorList>
    </citation>
    <scope>NUCLEOTIDE SEQUENCE [LARGE SCALE GENOMIC DNA]</scope>
    <source>
        <strain evidence="3 4">4G-K13</strain>
    </source>
</reference>
<dbReference type="AlphaFoldDB" id="A0A372IMG7"/>
<dbReference type="PANTHER" id="PTHR35038">
    <property type="entry name" value="DISSIMILATORY SULFITE REDUCTASE SIRA"/>
    <property type="match status" value="1"/>
</dbReference>
<dbReference type="EMBL" id="QVQT01000005">
    <property type="protein sequence ID" value="RFU15773.1"/>
    <property type="molecule type" value="Genomic_DNA"/>
</dbReference>
<keyword evidence="1" id="KW-0732">Signal</keyword>
<dbReference type="PANTHER" id="PTHR35038:SF8">
    <property type="entry name" value="C-TYPE POLYHEME CYTOCHROME OMCC"/>
    <property type="match status" value="1"/>
</dbReference>
<dbReference type="InterPro" id="IPR036280">
    <property type="entry name" value="Multihaem_cyt_sf"/>
</dbReference>
<sequence>MKSKMQLLKNMRHMHRAGMAIAVIILGSLQWAPDIAVGKALHAEKKAPVDAAWRDGYAGDAACAGCHKDQVASYSHTAHYSTSAIAGSNSIAGSLRNESNVLMIVRPETTSENPGLFFKMEARNDGAYQTAVAGWPGQYQTKTARMDIVVGSGVRGQSYLSWQGDELYELPVSYWTDGHQWINSPGYKDGSMDFSRAVVPRCLECHSTYIHQLSANPLSNRYDKASLVVGITCEKCHGPGKAHIALESAAKPSAAPAAGVGILNPAKFPRDRQVDLCALCHNGLRGEELAPAFSFVAGQSLDKYLQPNSGEIAEKPSVHGNQVGLLKKSRCYLSSPGMSCSTCHDIHAPEKEAASYSSRCLTCHLASSCGMFKTGGVKIAENCVDCHMPVEQTDAVVSETVGRAIQPKMRSHWIRVYR</sequence>
<evidence type="ECO:0000256" key="1">
    <source>
        <dbReference type="ARBA" id="ARBA00022729"/>
    </source>
</evidence>
<name>A0A372IMG7_9BACT</name>
<evidence type="ECO:0000313" key="4">
    <source>
        <dbReference type="Proteomes" id="UP000264702"/>
    </source>
</evidence>
<dbReference type="Proteomes" id="UP000264702">
    <property type="component" value="Unassembled WGS sequence"/>
</dbReference>